<comment type="caution">
    <text evidence="2">The sequence shown here is derived from an EMBL/GenBank/DDBJ whole genome shotgun (WGS) entry which is preliminary data.</text>
</comment>
<organism evidence="2 3">
    <name type="scientific">Fictibacillus iocasae</name>
    <dbReference type="NCBI Taxonomy" id="2715437"/>
    <lineage>
        <taxon>Bacteria</taxon>
        <taxon>Bacillati</taxon>
        <taxon>Bacillota</taxon>
        <taxon>Bacilli</taxon>
        <taxon>Bacillales</taxon>
        <taxon>Fictibacillaceae</taxon>
        <taxon>Fictibacillus</taxon>
    </lineage>
</organism>
<dbReference type="RefSeq" id="WP_379750506.1">
    <property type="nucleotide sequence ID" value="NZ_JBHTCP010000048.1"/>
</dbReference>
<name>A0ABW2NSU8_9BACL</name>
<feature type="region of interest" description="Disordered" evidence="1">
    <location>
        <begin position="1"/>
        <end position="20"/>
    </location>
</feature>
<accession>A0ABW2NSU8</accession>
<sequence>MKRAESLEEIEQWSDNKSSGTMLLAQNEKLPGGVIFADEDAPQPPVELKMKLLIECTDDSLYFEHTFNSDTEYEEAEDIITRLREKFTLKNVDADTIDDKTS</sequence>
<proteinExistence type="predicted"/>
<dbReference type="EMBL" id="JBHTCP010000048">
    <property type="protein sequence ID" value="MFC7372942.1"/>
    <property type="molecule type" value="Genomic_DNA"/>
</dbReference>
<dbReference type="Proteomes" id="UP001596549">
    <property type="component" value="Unassembled WGS sequence"/>
</dbReference>
<protein>
    <submittedName>
        <fullName evidence="2">Uncharacterized protein</fullName>
    </submittedName>
</protein>
<keyword evidence="3" id="KW-1185">Reference proteome</keyword>
<evidence type="ECO:0000313" key="3">
    <source>
        <dbReference type="Proteomes" id="UP001596549"/>
    </source>
</evidence>
<evidence type="ECO:0000313" key="2">
    <source>
        <dbReference type="EMBL" id="MFC7372942.1"/>
    </source>
</evidence>
<gene>
    <name evidence="2" type="ORF">ACFQPF_14900</name>
</gene>
<evidence type="ECO:0000256" key="1">
    <source>
        <dbReference type="SAM" id="MobiDB-lite"/>
    </source>
</evidence>
<reference evidence="3" key="1">
    <citation type="journal article" date="2019" name="Int. J. Syst. Evol. Microbiol.">
        <title>The Global Catalogue of Microorganisms (GCM) 10K type strain sequencing project: providing services to taxonomists for standard genome sequencing and annotation.</title>
        <authorList>
            <consortium name="The Broad Institute Genomics Platform"/>
            <consortium name="The Broad Institute Genome Sequencing Center for Infectious Disease"/>
            <person name="Wu L."/>
            <person name="Ma J."/>
        </authorList>
    </citation>
    <scope>NUCLEOTIDE SEQUENCE [LARGE SCALE GENOMIC DNA]</scope>
    <source>
        <strain evidence="3">NBRC 106396</strain>
    </source>
</reference>